<protein>
    <recommendedName>
        <fullName evidence="3">Protein containing Zn-finger domain</fullName>
    </recommendedName>
</protein>
<dbReference type="Proteomes" id="UP000007652">
    <property type="component" value="Unassembled WGS sequence"/>
</dbReference>
<comment type="caution">
    <text evidence="1">The sequence shown here is derived from an EMBL/GenBank/DDBJ whole genome shotgun (WGS) entry which is preliminary data.</text>
</comment>
<evidence type="ECO:0000313" key="1">
    <source>
        <dbReference type="EMBL" id="CCJ33825.1"/>
    </source>
</evidence>
<dbReference type="AlphaFoldDB" id="I7K8F0"/>
<dbReference type="OrthoDB" id="1938377at2"/>
<accession>I7K8F0</accession>
<organism evidence="1 2">
    <name type="scientific">Caloramator australicus RC3</name>
    <dbReference type="NCBI Taxonomy" id="857293"/>
    <lineage>
        <taxon>Bacteria</taxon>
        <taxon>Bacillati</taxon>
        <taxon>Bacillota</taxon>
        <taxon>Clostridia</taxon>
        <taxon>Eubacteriales</taxon>
        <taxon>Clostridiaceae</taxon>
        <taxon>Caloramator</taxon>
    </lineage>
</organism>
<evidence type="ECO:0000313" key="2">
    <source>
        <dbReference type="Proteomes" id="UP000007652"/>
    </source>
</evidence>
<keyword evidence="2" id="KW-1185">Reference proteome</keyword>
<proteinExistence type="predicted"/>
<reference evidence="1 2" key="1">
    <citation type="journal article" date="2011" name="J. Bacteriol.">
        <title>Draft genome sequence of Caloramator australicus strain RC3T, a thermoanaerobe from the Great Artesian Basin of Australia.</title>
        <authorList>
            <person name="Ogg C.D."/>
            <person name="Patel B.K.C."/>
        </authorList>
    </citation>
    <scope>NUCLEOTIDE SEQUENCE [LARGE SCALE GENOMIC DNA]</scope>
    <source>
        <strain evidence="1 2">RC3</strain>
    </source>
</reference>
<name>I7K8F0_9CLOT</name>
<dbReference type="STRING" id="857293.CAAU_1741"/>
<gene>
    <name evidence="1" type="ORF">CAAU_1741</name>
</gene>
<dbReference type="EMBL" id="CAKP01000094">
    <property type="protein sequence ID" value="CCJ33825.1"/>
    <property type="molecule type" value="Genomic_DNA"/>
</dbReference>
<sequence>MQMCIFDKNKICDNCSDCNTCDLVEGKICDNCGKCLELDSDYKEILIDGIIEDESEIDDYLYEENTLDFEEEDENVLYIEDIPELKEKLSKEYSE</sequence>
<evidence type="ECO:0008006" key="3">
    <source>
        <dbReference type="Google" id="ProtNLM"/>
    </source>
</evidence>
<dbReference type="RefSeq" id="WP_008909083.1">
    <property type="nucleotide sequence ID" value="NZ_CAKP01000094.1"/>
</dbReference>
<dbReference type="eggNOG" id="ENOG5033JW1">
    <property type="taxonomic scope" value="Bacteria"/>
</dbReference>